<proteinExistence type="predicted"/>
<feature type="region of interest" description="Disordered" evidence="1">
    <location>
        <begin position="118"/>
        <end position="170"/>
    </location>
</feature>
<evidence type="ECO:0000256" key="1">
    <source>
        <dbReference type="SAM" id="MobiDB-lite"/>
    </source>
</evidence>
<dbReference type="AlphaFoldDB" id="A0A834Y3X9"/>
<comment type="caution">
    <text evidence="2">The sequence shown here is derived from an EMBL/GenBank/DDBJ whole genome shotgun (WGS) entry which is preliminary data.</text>
</comment>
<accession>A0A834Y3X9</accession>
<dbReference type="OrthoDB" id="504170at2759"/>
<name>A0A834Y3X9_APHGI</name>
<organism evidence="2 3">
    <name type="scientific">Aphidius gifuensis</name>
    <name type="common">Parasitoid wasp</name>
    <dbReference type="NCBI Taxonomy" id="684658"/>
    <lineage>
        <taxon>Eukaryota</taxon>
        <taxon>Metazoa</taxon>
        <taxon>Ecdysozoa</taxon>
        <taxon>Arthropoda</taxon>
        <taxon>Hexapoda</taxon>
        <taxon>Insecta</taxon>
        <taxon>Pterygota</taxon>
        <taxon>Neoptera</taxon>
        <taxon>Endopterygota</taxon>
        <taxon>Hymenoptera</taxon>
        <taxon>Apocrita</taxon>
        <taxon>Ichneumonoidea</taxon>
        <taxon>Braconidae</taxon>
        <taxon>Aphidiinae</taxon>
        <taxon>Aphidius</taxon>
    </lineage>
</organism>
<dbReference type="Proteomes" id="UP000639338">
    <property type="component" value="Unassembled WGS sequence"/>
</dbReference>
<reference evidence="2 3" key="1">
    <citation type="submission" date="2020-08" db="EMBL/GenBank/DDBJ databases">
        <title>Aphidius gifuensis genome sequencing and assembly.</title>
        <authorList>
            <person name="Du Z."/>
        </authorList>
    </citation>
    <scope>NUCLEOTIDE SEQUENCE [LARGE SCALE GENOMIC DNA]</scope>
    <source>
        <strain evidence="2">YNYX2018</strain>
        <tissue evidence="2">Adults</tissue>
    </source>
</reference>
<gene>
    <name evidence="2" type="ORF">HCN44_009069</name>
</gene>
<keyword evidence="3" id="KW-1185">Reference proteome</keyword>
<evidence type="ECO:0000313" key="3">
    <source>
        <dbReference type="Proteomes" id="UP000639338"/>
    </source>
</evidence>
<dbReference type="EMBL" id="JACMRX010000002">
    <property type="protein sequence ID" value="KAF7996031.1"/>
    <property type="molecule type" value="Genomic_DNA"/>
</dbReference>
<protein>
    <submittedName>
        <fullName evidence="2">Uncharacterized protein</fullName>
    </submittedName>
</protein>
<sequence>MYVMESGGHRVAPASNRIKKVDYKSTNETSNGGNGGGGGGGGTHIAATVKNTVRRLLRRTKSHRDTPSVYPSSITSTSTITNCKTITSPAPVATSTATTLVTQLSNIEKSKTIGATTITTRTPINPSDGTVRRSQPPPPAPSSQYQTIRANTCKTRRNDYRQRPRIQSLT</sequence>
<evidence type="ECO:0000313" key="2">
    <source>
        <dbReference type="EMBL" id="KAF7996031.1"/>
    </source>
</evidence>